<evidence type="ECO:0000313" key="3">
    <source>
        <dbReference type="Proteomes" id="UP001221411"/>
    </source>
</evidence>
<reference evidence="2 3" key="1">
    <citation type="submission" date="2022-11" db="EMBL/GenBank/DDBJ databases">
        <title>Minimal conservation of predation-associated metabolite biosynthetic gene clusters underscores biosynthetic potential of Myxococcota including descriptions for ten novel species: Archangium lansinium sp. nov., Myxococcus landrumus sp. nov., Nannocystis bai.</title>
        <authorList>
            <person name="Ahearne A."/>
            <person name="Stevens C."/>
            <person name="Dowd S."/>
        </authorList>
    </citation>
    <scope>NUCLEOTIDE SEQUENCE [LARGE SCALE GENOMIC DNA]</scope>
    <source>
        <strain evidence="2 3">RJM3</strain>
    </source>
</reference>
<keyword evidence="3" id="KW-1185">Reference proteome</keyword>
<gene>
    <name evidence="2" type="ORF">POL67_52460</name>
</gene>
<feature type="compositionally biased region" description="Polar residues" evidence="1">
    <location>
        <begin position="1"/>
        <end position="18"/>
    </location>
</feature>
<protein>
    <submittedName>
        <fullName evidence="2">Uncharacterized protein</fullName>
    </submittedName>
</protein>
<proteinExistence type="predicted"/>
<evidence type="ECO:0000256" key="1">
    <source>
        <dbReference type="SAM" id="MobiDB-lite"/>
    </source>
</evidence>
<name>A0ABT5F7U3_9BACT</name>
<comment type="caution">
    <text evidence="2">The sequence shown here is derived from an EMBL/GenBank/DDBJ whole genome shotgun (WGS) entry which is preliminary data.</text>
</comment>
<organism evidence="2 3">
    <name type="scientific">Polyangium mundeleinium</name>
    <dbReference type="NCBI Taxonomy" id="2995306"/>
    <lineage>
        <taxon>Bacteria</taxon>
        <taxon>Pseudomonadati</taxon>
        <taxon>Myxococcota</taxon>
        <taxon>Polyangia</taxon>
        <taxon>Polyangiales</taxon>
        <taxon>Polyangiaceae</taxon>
        <taxon>Polyangium</taxon>
    </lineage>
</organism>
<accession>A0ABT5F7U3</accession>
<dbReference type="EMBL" id="JAQNDO010000002">
    <property type="protein sequence ID" value="MDC0750046.1"/>
    <property type="molecule type" value="Genomic_DNA"/>
</dbReference>
<dbReference type="Proteomes" id="UP001221411">
    <property type="component" value="Unassembled WGS sequence"/>
</dbReference>
<sequence>MQTNNEPTTEALETTPDNDTGDGPKTPRMQALATEYATGSDGHLYVTGESFKPGATDGRKQFIGYRLSDEEAAEVWEEINRQAFNATQAILRR</sequence>
<feature type="region of interest" description="Disordered" evidence="1">
    <location>
        <begin position="1"/>
        <end position="27"/>
    </location>
</feature>
<evidence type="ECO:0000313" key="2">
    <source>
        <dbReference type="EMBL" id="MDC0750046.1"/>
    </source>
</evidence>
<dbReference type="RefSeq" id="WP_271931238.1">
    <property type="nucleotide sequence ID" value="NZ_JAQNDO010000002.1"/>
</dbReference>